<dbReference type="Gene3D" id="2.30.110.10">
    <property type="entry name" value="Electron Transport, Fmn-binding Protein, Chain A"/>
    <property type="match status" value="1"/>
</dbReference>
<dbReference type="EMBL" id="DWWS01000004">
    <property type="protein sequence ID" value="HJC22149.1"/>
    <property type="molecule type" value="Genomic_DNA"/>
</dbReference>
<proteinExistence type="predicted"/>
<dbReference type="AlphaFoldDB" id="A0A9D2NCW5"/>
<name>A0A9D2NCW5_9FIRM</name>
<evidence type="ECO:0000313" key="2">
    <source>
        <dbReference type="EMBL" id="HJC22149.1"/>
    </source>
</evidence>
<dbReference type="Proteomes" id="UP000823891">
    <property type="component" value="Unassembled WGS sequence"/>
</dbReference>
<gene>
    <name evidence="2" type="ORF">H9761_00410</name>
</gene>
<comment type="caution">
    <text evidence="2">The sequence shown here is derived from an EMBL/GenBank/DDBJ whole genome shotgun (WGS) entry which is preliminary data.</text>
</comment>
<reference evidence="2" key="1">
    <citation type="journal article" date="2021" name="PeerJ">
        <title>Extensive microbial diversity within the chicken gut microbiome revealed by metagenomics and culture.</title>
        <authorList>
            <person name="Gilroy R."/>
            <person name="Ravi A."/>
            <person name="Getino M."/>
            <person name="Pursley I."/>
            <person name="Horton D.L."/>
            <person name="Alikhan N.F."/>
            <person name="Baker D."/>
            <person name="Gharbi K."/>
            <person name="Hall N."/>
            <person name="Watson M."/>
            <person name="Adriaenssens E.M."/>
            <person name="Foster-Nyarko E."/>
            <person name="Jarju S."/>
            <person name="Secka A."/>
            <person name="Antonio M."/>
            <person name="Oren A."/>
            <person name="Chaudhuri R.R."/>
            <person name="La Ragione R."/>
            <person name="Hildebrand F."/>
            <person name="Pallen M.J."/>
        </authorList>
    </citation>
    <scope>NUCLEOTIDE SEQUENCE</scope>
    <source>
        <strain evidence="2">USAMLcec2-132</strain>
    </source>
</reference>
<protein>
    <submittedName>
        <fullName evidence="2">Pyridoxamine 5'-phosphate oxidase family protein</fullName>
    </submittedName>
</protein>
<feature type="domain" description="Pyridoxamine 5'-phosphate oxidase N-terminal" evidence="1">
    <location>
        <begin position="13"/>
        <end position="81"/>
    </location>
</feature>
<sequence length="146" mass="16676">MNETFPEKAQEIMKERFGHDTLIALATINGNFPSVRTVNAYYENGAFYIITYALSDKMKQIETNPNVGICGDWFTAHGKGCSLGWFCKEENRGIAEKLKKAFHEWIDNGHNDFDDENTVILRVRLTDGVLFSHGTRYDINFTADRS</sequence>
<reference evidence="2" key="2">
    <citation type="submission" date="2021-04" db="EMBL/GenBank/DDBJ databases">
        <authorList>
            <person name="Gilroy R."/>
        </authorList>
    </citation>
    <scope>NUCLEOTIDE SEQUENCE</scope>
    <source>
        <strain evidence="2">USAMLcec2-132</strain>
    </source>
</reference>
<dbReference type="InterPro" id="IPR011576">
    <property type="entry name" value="Pyridox_Oxase_N"/>
</dbReference>
<dbReference type="InterPro" id="IPR012349">
    <property type="entry name" value="Split_barrel_FMN-bd"/>
</dbReference>
<evidence type="ECO:0000313" key="3">
    <source>
        <dbReference type="Proteomes" id="UP000823891"/>
    </source>
</evidence>
<organism evidence="2 3">
    <name type="scientific">Candidatus Eisenbergiella merdavium</name>
    <dbReference type="NCBI Taxonomy" id="2838551"/>
    <lineage>
        <taxon>Bacteria</taxon>
        <taxon>Bacillati</taxon>
        <taxon>Bacillota</taxon>
        <taxon>Clostridia</taxon>
        <taxon>Lachnospirales</taxon>
        <taxon>Lachnospiraceae</taxon>
        <taxon>Eisenbergiella</taxon>
    </lineage>
</organism>
<dbReference type="SUPFAM" id="SSF50475">
    <property type="entry name" value="FMN-binding split barrel"/>
    <property type="match status" value="1"/>
</dbReference>
<evidence type="ECO:0000259" key="1">
    <source>
        <dbReference type="Pfam" id="PF01243"/>
    </source>
</evidence>
<dbReference type="Pfam" id="PF01243">
    <property type="entry name" value="PNPOx_N"/>
    <property type="match status" value="1"/>
</dbReference>
<accession>A0A9D2NCW5</accession>